<name>A0AAU9LMF9_9ASTR</name>
<evidence type="ECO:0000313" key="2">
    <source>
        <dbReference type="EMBL" id="CAH1416814.1"/>
    </source>
</evidence>
<proteinExistence type="predicted"/>
<evidence type="ECO:0000259" key="1">
    <source>
        <dbReference type="Pfam" id="PF26138"/>
    </source>
</evidence>
<reference evidence="2 3" key="1">
    <citation type="submission" date="2022-01" db="EMBL/GenBank/DDBJ databases">
        <authorList>
            <person name="Xiong W."/>
            <person name="Schranz E."/>
        </authorList>
    </citation>
    <scope>NUCLEOTIDE SEQUENCE [LARGE SCALE GENOMIC DNA]</scope>
</reference>
<feature type="domain" description="DUF8040" evidence="1">
    <location>
        <begin position="134"/>
        <end position="198"/>
    </location>
</feature>
<evidence type="ECO:0000313" key="3">
    <source>
        <dbReference type="Proteomes" id="UP001157418"/>
    </source>
</evidence>
<protein>
    <recommendedName>
        <fullName evidence="1">DUF8040 domain-containing protein</fullName>
    </recommendedName>
</protein>
<sequence>MKNKWDIMWKDFKYYDRLTRLETGISIDPVRNIISASKEWWDEKIKEDKEYAKFKDKNLEVYETYCEALFRDTVAVGDKAKVISWPVTTHDSDDSCDEIEENEEIQTLLLCGLAVKGLLLTHKSKYVCRRRRSSSRTGSMLINEILNDHERRCYELFRLHVPVFNMLCRDLVAHYGLKKSRRISIQESLGIFLLCLAH</sequence>
<dbReference type="PANTHER" id="PTHR31704:SF37">
    <property type="entry name" value="HEAT SHOCK PROTEIN"/>
    <property type="match status" value="1"/>
</dbReference>
<keyword evidence="3" id="KW-1185">Reference proteome</keyword>
<comment type="caution">
    <text evidence="2">The sequence shown here is derived from an EMBL/GenBank/DDBJ whole genome shotgun (WGS) entry which is preliminary data.</text>
</comment>
<dbReference type="PANTHER" id="PTHR31704">
    <property type="entry name" value="MYB/SANT-LIKE DNA-BINDING DOMAIN PROTEIN-RELATED"/>
    <property type="match status" value="1"/>
</dbReference>
<organism evidence="2 3">
    <name type="scientific">Lactuca virosa</name>
    <dbReference type="NCBI Taxonomy" id="75947"/>
    <lineage>
        <taxon>Eukaryota</taxon>
        <taxon>Viridiplantae</taxon>
        <taxon>Streptophyta</taxon>
        <taxon>Embryophyta</taxon>
        <taxon>Tracheophyta</taxon>
        <taxon>Spermatophyta</taxon>
        <taxon>Magnoliopsida</taxon>
        <taxon>eudicotyledons</taxon>
        <taxon>Gunneridae</taxon>
        <taxon>Pentapetalae</taxon>
        <taxon>asterids</taxon>
        <taxon>campanulids</taxon>
        <taxon>Asterales</taxon>
        <taxon>Asteraceae</taxon>
        <taxon>Cichorioideae</taxon>
        <taxon>Cichorieae</taxon>
        <taxon>Lactucinae</taxon>
        <taxon>Lactuca</taxon>
    </lineage>
</organism>
<dbReference type="Proteomes" id="UP001157418">
    <property type="component" value="Unassembled WGS sequence"/>
</dbReference>
<dbReference type="AlphaFoldDB" id="A0AAU9LMF9"/>
<gene>
    <name evidence="2" type="ORF">LVIROSA_LOCUS4553</name>
</gene>
<dbReference type="InterPro" id="IPR058353">
    <property type="entry name" value="DUF8040"/>
</dbReference>
<dbReference type="EMBL" id="CAKMRJ010000002">
    <property type="protein sequence ID" value="CAH1416814.1"/>
    <property type="molecule type" value="Genomic_DNA"/>
</dbReference>
<accession>A0AAU9LMF9</accession>
<dbReference type="Pfam" id="PF26138">
    <property type="entry name" value="DUF8040"/>
    <property type="match status" value="1"/>
</dbReference>